<dbReference type="InterPro" id="IPR053135">
    <property type="entry name" value="AKR2_Oxidoreductase"/>
</dbReference>
<dbReference type="InterPro" id="IPR036812">
    <property type="entry name" value="NAD(P)_OxRdtase_dom_sf"/>
</dbReference>
<comment type="caution">
    <text evidence="2">The sequence shown here is derived from an EMBL/GenBank/DDBJ whole genome shotgun (WGS) entry which is preliminary data.</text>
</comment>
<dbReference type="Pfam" id="PF00248">
    <property type="entry name" value="Aldo_ket_red"/>
    <property type="match status" value="1"/>
</dbReference>
<protein>
    <submittedName>
        <fullName evidence="2">Oxidoreductase</fullName>
    </submittedName>
</protein>
<dbReference type="PRINTS" id="PR00069">
    <property type="entry name" value="ALDKETRDTASE"/>
</dbReference>
<name>A0A2I0QX73_9BACI</name>
<dbReference type="CDD" id="cd19086">
    <property type="entry name" value="AKR_AKR11C1"/>
    <property type="match status" value="1"/>
</dbReference>
<dbReference type="Proteomes" id="UP000243524">
    <property type="component" value="Unassembled WGS sequence"/>
</dbReference>
<dbReference type="InterPro" id="IPR023210">
    <property type="entry name" value="NADP_OxRdtase_dom"/>
</dbReference>
<dbReference type="EMBL" id="PJNH01000001">
    <property type="protein sequence ID" value="PKR78915.1"/>
    <property type="molecule type" value="Genomic_DNA"/>
</dbReference>
<dbReference type="PANTHER" id="PTHR43312">
    <property type="entry name" value="D-THREO-ALDOSE 1-DEHYDROGENASE"/>
    <property type="match status" value="1"/>
</dbReference>
<gene>
    <name evidence="2" type="ORF">CEY16_03940</name>
</gene>
<dbReference type="SUPFAM" id="SSF51430">
    <property type="entry name" value="NAD(P)-linked oxidoreductase"/>
    <property type="match status" value="1"/>
</dbReference>
<accession>A0A2I0QX73</accession>
<dbReference type="PANTHER" id="PTHR43312:SF1">
    <property type="entry name" value="NADP-DEPENDENT OXIDOREDUCTASE DOMAIN-CONTAINING PROTEIN"/>
    <property type="match status" value="1"/>
</dbReference>
<evidence type="ECO:0000259" key="1">
    <source>
        <dbReference type="Pfam" id="PF00248"/>
    </source>
</evidence>
<keyword evidence="3" id="KW-1185">Reference proteome</keyword>
<dbReference type="RefSeq" id="WP_101330659.1">
    <property type="nucleotide sequence ID" value="NZ_PJNH01000001.1"/>
</dbReference>
<evidence type="ECO:0000313" key="3">
    <source>
        <dbReference type="Proteomes" id="UP000243524"/>
    </source>
</evidence>
<dbReference type="GO" id="GO:0016491">
    <property type="term" value="F:oxidoreductase activity"/>
    <property type="evidence" value="ECO:0007669"/>
    <property type="project" value="InterPro"/>
</dbReference>
<evidence type="ECO:0000313" key="2">
    <source>
        <dbReference type="EMBL" id="PKR78915.1"/>
    </source>
</evidence>
<dbReference type="InterPro" id="IPR020471">
    <property type="entry name" value="AKR"/>
</dbReference>
<dbReference type="Gene3D" id="3.20.20.100">
    <property type="entry name" value="NADP-dependent oxidoreductase domain"/>
    <property type="match status" value="1"/>
</dbReference>
<sequence length="308" mass="35089">MKTRKLGHSNMELTEIGLGCMNLGTNEANAKEVIDAAIDQGINYLDTADLYDFGTNEKLVGNAIKGKRDDLIIGTKGGNHFEEGKDDWYWDPSKKYLKEAIKNSLLRLGLDYVDLYQLHGGTIEDPIDEVIETFEELQQEGLVKHFGISSIRPNVIQAFTERSNITSVMMQYSVLDRRPEEKMLNLLDSNNINVLARGVLGKGMLTDRGLEQWEKKGQEGFLDYQPQELKNFIQEYQNIAKQFNRTPQSLAIGYALNHHAIGSIILGASKPEQVIENVRAYDEAVYNHELFELLNEISKENFYDKHRE</sequence>
<dbReference type="AlphaFoldDB" id="A0A2I0QX73"/>
<organism evidence="2 3">
    <name type="scientific">Halalkalibacillus sediminis</name>
    <dbReference type="NCBI Taxonomy" id="2018042"/>
    <lineage>
        <taxon>Bacteria</taxon>
        <taxon>Bacillati</taxon>
        <taxon>Bacillota</taxon>
        <taxon>Bacilli</taxon>
        <taxon>Bacillales</taxon>
        <taxon>Bacillaceae</taxon>
        <taxon>Halalkalibacillus</taxon>
    </lineage>
</organism>
<proteinExistence type="predicted"/>
<dbReference type="OrthoDB" id="9773828at2"/>
<reference evidence="2 3" key="1">
    <citation type="submission" date="2017-06" db="EMBL/GenBank/DDBJ databases">
        <title>the draft geome sequence of Illustriluteabacillus marina B3227.</title>
        <authorList>
            <person name="He R.-H."/>
            <person name="Du Z.-J."/>
        </authorList>
    </citation>
    <scope>NUCLEOTIDE SEQUENCE [LARGE SCALE GENOMIC DNA]</scope>
    <source>
        <strain evidence="2 3">B3227</strain>
    </source>
</reference>
<feature type="domain" description="NADP-dependent oxidoreductase" evidence="1">
    <location>
        <begin position="15"/>
        <end position="298"/>
    </location>
</feature>